<evidence type="ECO:0000256" key="2">
    <source>
        <dbReference type="ARBA" id="ARBA00023163"/>
    </source>
</evidence>
<keyword evidence="1" id="KW-0805">Transcription regulation</keyword>
<dbReference type="RefSeq" id="XP_009222662.1">
    <property type="nucleotide sequence ID" value="XM_009224398.1"/>
</dbReference>
<dbReference type="EMBL" id="GL385397">
    <property type="protein sequence ID" value="EJT76662.1"/>
    <property type="molecule type" value="Genomic_DNA"/>
</dbReference>
<evidence type="ECO:0000256" key="1">
    <source>
        <dbReference type="ARBA" id="ARBA00023015"/>
    </source>
</evidence>
<accession>J3NZ79</accession>
<evidence type="ECO:0000313" key="7">
    <source>
        <dbReference type="EnsemblFungi" id="EJT76662"/>
    </source>
</evidence>
<dbReference type="CDD" id="cd00067">
    <property type="entry name" value="GAL4"/>
    <property type="match status" value="1"/>
</dbReference>
<evidence type="ECO:0000313" key="6">
    <source>
        <dbReference type="EMBL" id="EJT76662.1"/>
    </source>
</evidence>
<keyword evidence="2" id="KW-0804">Transcription</keyword>
<dbReference type="PANTHER" id="PTHR47840">
    <property type="entry name" value="ZN(II)2CYS6 TRANSCRIPTION FACTOR (EUROFUNG)-RELATED"/>
    <property type="match status" value="1"/>
</dbReference>
<reference evidence="6" key="2">
    <citation type="submission" date="2010-07" db="EMBL/GenBank/DDBJ databases">
        <authorList>
            <consortium name="The Broad Institute Genome Sequencing Platform"/>
            <consortium name="Broad Institute Genome Sequencing Center for Infectious Disease"/>
            <person name="Ma L.-J."/>
            <person name="Dead R."/>
            <person name="Young S."/>
            <person name="Zeng Q."/>
            <person name="Koehrsen M."/>
            <person name="Alvarado L."/>
            <person name="Berlin A."/>
            <person name="Chapman S.B."/>
            <person name="Chen Z."/>
            <person name="Freedman E."/>
            <person name="Gellesch M."/>
            <person name="Goldberg J."/>
            <person name="Griggs A."/>
            <person name="Gujja S."/>
            <person name="Heilman E.R."/>
            <person name="Heiman D."/>
            <person name="Hepburn T."/>
            <person name="Howarth C."/>
            <person name="Jen D."/>
            <person name="Larson L."/>
            <person name="Mehta T."/>
            <person name="Neiman D."/>
            <person name="Pearson M."/>
            <person name="Roberts A."/>
            <person name="Saif S."/>
            <person name="Shea T."/>
            <person name="Shenoy N."/>
            <person name="Sisk P."/>
            <person name="Stolte C."/>
            <person name="Sykes S."/>
            <person name="Walk T."/>
            <person name="White J."/>
            <person name="Yandava C."/>
            <person name="Haas B."/>
            <person name="Nusbaum C."/>
            <person name="Birren B."/>
        </authorList>
    </citation>
    <scope>NUCLEOTIDE SEQUENCE</scope>
    <source>
        <strain evidence="6">R3-111a-1</strain>
    </source>
</reference>
<dbReference type="EnsemblFungi" id="EJT76662">
    <property type="protein sequence ID" value="EJT76662"/>
    <property type="gene ID" value="GGTG_06579"/>
</dbReference>
<feature type="compositionally biased region" description="Polar residues" evidence="4">
    <location>
        <begin position="643"/>
        <end position="655"/>
    </location>
</feature>
<proteinExistence type="predicted"/>
<feature type="region of interest" description="Disordered" evidence="4">
    <location>
        <begin position="607"/>
        <end position="675"/>
    </location>
</feature>
<dbReference type="STRING" id="644352.J3NZ79"/>
<dbReference type="PROSITE" id="PS00463">
    <property type="entry name" value="ZN2_CY6_FUNGAL_1"/>
    <property type="match status" value="1"/>
</dbReference>
<dbReference type="VEuPathDB" id="FungiDB:GGTG_06579"/>
<keyword evidence="8" id="KW-1185">Reference proteome</keyword>
<dbReference type="HOGENOM" id="CLU_004804_2_3_1"/>
<dbReference type="GO" id="GO:0008270">
    <property type="term" value="F:zinc ion binding"/>
    <property type="evidence" value="ECO:0007669"/>
    <property type="project" value="InterPro"/>
</dbReference>
<dbReference type="InterPro" id="IPR001138">
    <property type="entry name" value="Zn2Cys6_DnaBD"/>
</dbReference>
<dbReference type="SMART" id="SM00066">
    <property type="entry name" value="GAL4"/>
    <property type="match status" value="1"/>
</dbReference>
<feature type="region of interest" description="Disordered" evidence="4">
    <location>
        <begin position="67"/>
        <end position="88"/>
    </location>
</feature>
<name>J3NZ79_GAET3</name>
<feature type="domain" description="Zn(2)-C6 fungal-type" evidence="5">
    <location>
        <begin position="12"/>
        <end position="42"/>
    </location>
</feature>
<dbReference type="CDD" id="cd12148">
    <property type="entry name" value="fungal_TF_MHR"/>
    <property type="match status" value="1"/>
</dbReference>
<organism evidence="6">
    <name type="scientific">Gaeumannomyces tritici (strain R3-111a-1)</name>
    <name type="common">Wheat and barley take-all root rot fungus</name>
    <name type="synonym">Gaeumannomyces graminis var. tritici</name>
    <dbReference type="NCBI Taxonomy" id="644352"/>
    <lineage>
        <taxon>Eukaryota</taxon>
        <taxon>Fungi</taxon>
        <taxon>Dikarya</taxon>
        <taxon>Ascomycota</taxon>
        <taxon>Pezizomycotina</taxon>
        <taxon>Sordariomycetes</taxon>
        <taxon>Sordariomycetidae</taxon>
        <taxon>Magnaporthales</taxon>
        <taxon>Magnaporthaceae</taxon>
        <taxon>Gaeumannomyces</taxon>
    </lineage>
</organism>
<dbReference type="SUPFAM" id="SSF57701">
    <property type="entry name" value="Zn2/Cys6 DNA-binding domain"/>
    <property type="match status" value="1"/>
</dbReference>
<evidence type="ECO:0000259" key="5">
    <source>
        <dbReference type="PROSITE" id="PS50048"/>
    </source>
</evidence>
<dbReference type="GeneID" id="20347037"/>
<dbReference type="InterPro" id="IPR036864">
    <property type="entry name" value="Zn2-C6_fun-type_DNA-bd_sf"/>
</dbReference>
<reference evidence="6" key="3">
    <citation type="submission" date="2010-09" db="EMBL/GenBank/DDBJ databases">
        <title>Annotation of Gaeumannomyces graminis var. tritici R3-111a-1.</title>
        <authorList>
            <consortium name="The Broad Institute Genome Sequencing Platform"/>
            <person name="Ma L.-J."/>
            <person name="Dead R."/>
            <person name="Young S.K."/>
            <person name="Zeng Q."/>
            <person name="Gargeya S."/>
            <person name="Fitzgerald M."/>
            <person name="Haas B."/>
            <person name="Abouelleil A."/>
            <person name="Alvarado L."/>
            <person name="Arachchi H.M."/>
            <person name="Berlin A."/>
            <person name="Brown A."/>
            <person name="Chapman S.B."/>
            <person name="Chen Z."/>
            <person name="Dunbar C."/>
            <person name="Freedman E."/>
            <person name="Gearin G."/>
            <person name="Gellesch M."/>
            <person name="Goldberg J."/>
            <person name="Griggs A."/>
            <person name="Gujja S."/>
            <person name="Heiman D."/>
            <person name="Howarth C."/>
            <person name="Larson L."/>
            <person name="Lui A."/>
            <person name="MacDonald P.J.P."/>
            <person name="Mehta T."/>
            <person name="Montmayeur A."/>
            <person name="Murphy C."/>
            <person name="Neiman D."/>
            <person name="Pearson M."/>
            <person name="Priest M."/>
            <person name="Roberts A."/>
            <person name="Saif S."/>
            <person name="Shea T."/>
            <person name="Shenoy N."/>
            <person name="Sisk P."/>
            <person name="Stolte C."/>
            <person name="Sykes S."/>
            <person name="Yandava C."/>
            <person name="Wortman J."/>
            <person name="Nusbaum C."/>
            <person name="Birren B."/>
        </authorList>
    </citation>
    <scope>NUCLEOTIDE SEQUENCE</scope>
    <source>
        <strain evidence="6">R3-111a-1</strain>
    </source>
</reference>
<dbReference type="PANTHER" id="PTHR47840:SF1">
    <property type="entry name" value="ZN(II)2CYS6 TRANSCRIPTION FACTOR (EUROFUNG)"/>
    <property type="match status" value="1"/>
</dbReference>
<keyword evidence="3" id="KW-0539">Nucleus</keyword>
<dbReference type="PROSITE" id="PS50048">
    <property type="entry name" value="ZN2_CY6_FUNGAL_2"/>
    <property type="match status" value="1"/>
</dbReference>
<sequence length="735" mass="78823">MDRKRMREGTRSCTECRRRKIRCIFNPPDQVCSPCQARGSRCIDQRDVAPGEIAHAARRGSSALKRRQVSASIVSPHGQEGKSQRELPVADISLIPINGGKQSSSHQDPVSDAPIMSALHTSGTCASTTGSSRVAVAPAVDMCRALRSAIPAYDEVLAALPTAGGGACWWRSFRLKMQTLDPARALQPGAGGGPEDPLEPLESFAARAYTSVASPALVGTLAVAYARSLQAGSSGSGRRAMSAAKIYGDVENLVLSDMVYAATGEGLECLVLLAYCYMDAGMPRRAWFLWRKGLGIAQMMGLHRLAATLPPSHTRLWYAVYHGDLFASLVLGLPRGFHNPYHVSSLGQPQSSPGTTGNDGGSAWMEHFVRECTLLAGKVIDRNAFGLAEGCTPPGSMDKDDSLPQALRELEELPPDGWWDMPASLPAGPGLALDFAVAGLLLQVFYFHTAMYIHLPTLSSSSSAECAAAASNLLQRYLPLREGPSPAFESITSDFVAFTAAVVLALCKPSPRGTGADSQGSAPRPGIQEVYELTRQDMMVGALAMFQRLEQEALDQDDEEGSRRNCLHGQCRKILELLYGKRRPAASVQEIRIPYFGRVLLRPATSGPLAEQRRDRTCQLPPGTAEPPARHAHLERGLPSASVVPTPSSERSVSTMEAAAPGVGPSEDHQHQPQGHDNFLSPFWGGDCFPALLELTPGLGGGEGHFNIFSAADLSLSSDAAFLDPSQHDWGLWQE</sequence>
<evidence type="ECO:0000313" key="8">
    <source>
        <dbReference type="Proteomes" id="UP000006039"/>
    </source>
</evidence>
<evidence type="ECO:0000256" key="4">
    <source>
        <dbReference type="SAM" id="MobiDB-lite"/>
    </source>
</evidence>
<dbReference type="eggNOG" id="ENOG502SJ8Q">
    <property type="taxonomic scope" value="Eukaryota"/>
</dbReference>
<dbReference type="AlphaFoldDB" id="J3NZ79"/>
<protein>
    <recommendedName>
        <fullName evidence="5">Zn(2)-C6 fungal-type domain-containing protein</fullName>
    </recommendedName>
</protein>
<gene>
    <name evidence="7" type="primary">20347037</name>
    <name evidence="6" type="ORF">GGTG_06579</name>
</gene>
<reference evidence="8" key="1">
    <citation type="submission" date="2010-07" db="EMBL/GenBank/DDBJ databases">
        <title>The genome sequence of Gaeumannomyces graminis var. tritici strain R3-111a-1.</title>
        <authorList>
            <consortium name="The Broad Institute Genome Sequencing Platform"/>
            <person name="Ma L.-J."/>
            <person name="Dead R."/>
            <person name="Young S."/>
            <person name="Zeng Q."/>
            <person name="Koehrsen M."/>
            <person name="Alvarado L."/>
            <person name="Berlin A."/>
            <person name="Chapman S.B."/>
            <person name="Chen Z."/>
            <person name="Freedman E."/>
            <person name="Gellesch M."/>
            <person name="Goldberg J."/>
            <person name="Griggs A."/>
            <person name="Gujja S."/>
            <person name="Heilman E.R."/>
            <person name="Heiman D."/>
            <person name="Hepburn T."/>
            <person name="Howarth C."/>
            <person name="Jen D."/>
            <person name="Larson L."/>
            <person name="Mehta T."/>
            <person name="Neiman D."/>
            <person name="Pearson M."/>
            <person name="Roberts A."/>
            <person name="Saif S."/>
            <person name="Shea T."/>
            <person name="Shenoy N."/>
            <person name="Sisk P."/>
            <person name="Stolte C."/>
            <person name="Sykes S."/>
            <person name="Walk T."/>
            <person name="White J."/>
            <person name="Yandava C."/>
            <person name="Haas B."/>
            <person name="Nusbaum C."/>
            <person name="Birren B."/>
        </authorList>
    </citation>
    <scope>NUCLEOTIDE SEQUENCE [LARGE SCALE GENOMIC DNA]</scope>
    <source>
        <strain evidence="8">R3-111a-1</strain>
    </source>
</reference>
<dbReference type="GO" id="GO:0000981">
    <property type="term" value="F:DNA-binding transcription factor activity, RNA polymerase II-specific"/>
    <property type="evidence" value="ECO:0007669"/>
    <property type="project" value="InterPro"/>
</dbReference>
<evidence type="ECO:0000256" key="3">
    <source>
        <dbReference type="ARBA" id="ARBA00023242"/>
    </source>
</evidence>
<dbReference type="Proteomes" id="UP000006039">
    <property type="component" value="Unassembled WGS sequence"/>
</dbReference>
<reference evidence="7" key="5">
    <citation type="submission" date="2018-04" db="UniProtKB">
        <authorList>
            <consortium name="EnsemblFungi"/>
        </authorList>
    </citation>
    <scope>IDENTIFICATION</scope>
    <source>
        <strain evidence="7">R3-111a-1</strain>
    </source>
</reference>
<dbReference type="OrthoDB" id="5392779at2759"/>
<reference evidence="7" key="4">
    <citation type="journal article" date="2015" name="G3 (Bethesda)">
        <title>Genome sequences of three phytopathogenic species of the Magnaporthaceae family of fungi.</title>
        <authorList>
            <person name="Okagaki L.H."/>
            <person name="Nunes C.C."/>
            <person name="Sailsbery J."/>
            <person name="Clay B."/>
            <person name="Brown D."/>
            <person name="John T."/>
            <person name="Oh Y."/>
            <person name="Young N."/>
            <person name="Fitzgerald M."/>
            <person name="Haas B.J."/>
            <person name="Zeng Q."/>
            <person name="Young S."/>
            <person name="Adiconis X."/>
            <person name="Fan L."/>
            <person name="Levin J.Z."/>
            <person name="Mitchell T.K."/>
            <person name="Okubara P.A."/>
            <person name="Farman M.L."/>
            <person name="Kohn L.M."/>
            <person name="Birren B."/>
            <person name="Ma L.-J."/>
            <person name="Dean R.A."/>
        </authorList>
    </citation>
    <scope>NUCLEOTIDE SEQUENCE</scope>
    <source>
        <strain evidence="7">R3-111a-1</strain>
    </source>
</reference>
<dbReference type="Gene3D" id="4.10.240.10">
    <property type="entry name" value="Zn(2)-C6 fungal-type DNA-binding domain"/>
    <property type="match status" value="1"/>
</dbReference>